<dbReference type="EMBL" id="AP024419">
    <property type="protein sequence ID" value="BCR88319.1"/>
    <property type="molecule type" value="Genomic_DNA"/>
</dbReference>
<name>A0A7R7VPF8_ASPCH</name>
<keyword evidence="2" id="KW-1185">Reference proteome</keyword>
<reference evidence="1" key="2">
    <citation type="submission" date="2021-02" db="EMBL/GenBank/DDBJ databases">
        <title>Aspergillus chevalieri M1 genome sequence.</title>
        <authorList>
            <person name="Kadooka C."/>
            <person name="Mori K."/>
            <person name="Futagami T."/>
        </authorList>
    </citation>
    <scope>NUCLEOTIDE SEQUENCE</scope>
    <source>
        <strain evidence="1">M1</strain>
    </source>
</reference>
<evidence type="ECO:0000313" key="1">
    <source>
        <dbReference type="EMBL" id="BCR88319.1"/>
    </source>
</evidence>
<dbReference type="Proteomes" id="UP000637239">
    <property type="component" value="Chromosome 4"/>
</dbReference>
<proteinExistence type="predicted"/>
<protein>
    <submittedName>
        <fullName evidence="1">Uncharacterized protein</fullName>
    </submittedName>
</protein>
<organism evidence="1 2">
    <name type="scientific">Aspergillus chevalieri</name>
    <name type="common">Eurotium chevalieri</name>
    <dbReference type="NCBI Taxonomy" id="182096"/>
    <lineage>
        <taxon>Eukaryota</taxon>
        <taxon>Fungi</taxon>
        <taxon>Dikarya</taxon>
        <taxon>Ascomycota</taxon>
        <taxon>Pezizomycotina</taxon>
        <taxon>Eurotiomycetes</taxon>
        <taxon>Eurotiomycetidae</taxon>
        <taxon>Eurotiales</taxon>
        <taxon>Aspergillaceae</taxon>
        <taxon>Aspergillus</taxon>
        <taxon>Aspergillus subgen. Aspergillus</taxon>
    </lineage>
</organism>
<evidence type="ECO:0000313" key="2">
    <source>
        <dbReference type="Proteomes" id="UP000637239"/>
    </source>
</evidence>
<dbReference type="AlphaFoldDB" id="A0A7R7VPF8"/>
<accession>A0A7R7VPF8</accession>
<gene>
    <name evidence="1" type="ORF">ACHE_40883S</name>
</gene>
<reference evidence="1" key="1">
    <citation type="submission" date="2021-01" db="EMBL/GenBank/DDBJ databases">
        <authorList>
            <consortium name="Aspergillus chevalieri M1 genome sequencing consortium"/>
            <person name="Kazuki M."/>
            <person name="Futagami T."/>
        </authorList>
    </citation>
    <scope>NUCLEOTIDE SEQUENCE</scope>
    <source>
        <strain evidence="1">M1</strain>
    </source>
</reference>
<sequence length="174" mass="20740">MDTSLGPYRFKYADDGLAIYKLDDLVEQYFFCDEHFWFQVLRVGNKTFKFRVSTHTKEEQRVKIWKTFRGFPRKRRLLSDYIDIQKGTAGQFRLIWLSVAELLQAMNALEKRDRKDDKDEKDEEPYQMLKKAMETARIWKQKEEMRDQCCCMNISWWGCSCYCPDCSGVDCGGC</sequence>
<dbReference type="RefSeq" id="XP_043136841.1">
    <property type="nucleotide sequence ID" value="XM_043279132.1"/>
</dbReference>
<dbReference type="GeneID" id="66982678"/>
<dbReference type="KEGG" id="ache:ACHE_40883S"/>